<keyword evidence="2" id="KW-1185">Reference proteome</keyword>
<evidence type="ECO:0000313" key="2">
    <source>
        <dbReference type="Proteomes" id="UP000032545"/>
    </source>
</evidence>
<name>A0A0D8BA08_9ACTN</name>
<evidence type="ECO:0000313" key="1">
    <source>
        <dbReference type="EMBL" id="KJE21118.1"/>
    </source>
</evidence>
<dbReference type="AlphaFoldDB" id="A0A0D8BA08"/>
<organism evidence="1 2">
    <name type="scientific">Frankia torreyi</name>
    <dbReference type="NCBI Taxonomy" id="1856"/>
    <lineage>
        <taxon>Bacteria</taxon>
        <taxon>Bacillati</taxon>
        <taxon>Actinomycetota</taxon>
        <taxon>Actinomycetes</taxon>
        <taxon>Frankiales</taxon>
        <taxon>Frankiaceae</taxon>
        <taxon>Frankia</taxon>
    </lineage>
</organism>
<proteinExistence type="predicted"/>
<reference evidence="2" key="1">
    <citation type="submission" date="2015-02" db="EMBL/GenBank/DDBJ databases">
        <title>Draft Genome of Frankia sp. CpI1-S.</title>
        <authorList>
            <person name="Oshone R.T."/>
            <person name="Ngom M."/>
            <person name="Ghodhbane-Gtari F."/>
            <person name="Gtari M."/>
            <person name="Morris K."/>
            <person name="Thomas K."/>
            <person name="Sen A."/>
            <person name="Tisa L.S."/>
        </authorList>
    </citation>
    <scope>NUCLEOTIDE SEQUENCE [LARGE SCALE GENOMIC DNA]</scope>
    <source>
        <strain evidence="2">CpI1-S</strain>
    </source>
</reference>
<accession>A0A0D8BA08</accession>
<comment type="caution">
    <text evidence="1">The sequence shown here is derived from an EMBL/GenBank/DDBJ whole genome shotgun (WGS) entry which is preliminary data.</text>
</comment>
<dbReference type="Proteomes" id="UP000032545">
    <property type="component" value="Unassembled WGS sequence"/>
</dbReference>
<dbReference type="PATRIC" id="fig|1502723.3.peg.4573"/>
<reference evidence="1 2" key="2">
    <citation type="journal article" date="2016" name="Genome Announc.">
        <title>Permanent Draft Genome Sequences for Two Variants of Frankia sp. Strain CpI1, the First Frankia Strain Isolated from Root Nodules of Comptonia peregrina.</title>
        <authorList>
            <person name="Oshone R."/>
            <person name="Hurst S.G.IV."/>
            <person name="Abebe-Akele F."/>
            <person name="Simpson S."/>
            <person name="Morris K."/>
            <person name="Thomas W.K."/>
            <person name="Tisa L.S."/>
        </authorList>
    </citation>
    <scope>NUCLEOTIDE SEQUENCE [LARGE SCALE GENOMIC DNA]</scope>
    <source>
        <strain evidence="2">CpI1-S</strain>
    </source>
</reference>
<gene>
    <name evidence="1" type="ORF">FF36_04623</name>
</gene>
<protein>
    <submittedName>
        <fullName evidence="1">Uncharacterized protein</fullName>
    </submittedName>
</protein>
<dbReference type="EMBL" id="JYFN01000044">
    <property type="protein sequence ID" value="KJE21118.1"/>
    <property type="molecule type" value="Genomic_DNA"/>
</dbReference>
<sequence length="61" mass="6613">MLMVISQNLAGPGFRAAVDCARGMNPVRADLPLLVVLRPDLLPLLVMVPSLPRRFCADRVG</sequence>